<dbReference type="SUPFAM" id="SSF53254">
    <property type="entry name" value="Phosphoglycerate mutase-like"/>
    <property type="match status" value="1"/>
</dbReference>
<protein>
    <submittedName>
        <fullName evidence="1">Histidine phosphatase superfamily branch 1</fullName>
    </submittedName>
</protein>
<sequence length="148" mass="17109">MDLKKLTLIRHAQPKSGSEPDPQLSEPGCKQAAELSGHYQLVVLGPLRRHLDTYVNSDISGDRMAMSELLREQKMGDKAYNYYRNEDQNLETRADVMVRVKELKAWLRLQPETEICLITSAFFMCYFIDSCGVPRGLINYCQRFELEM</sequence>
<name>A0A481Z6X6_9VIRU</name>
<accession>A0A481Z6X6</accession>
<dbReference type="InterPro" id="IPR029033">
    <property type="entry name" value="His_PPase_superfam"/>
</dbReference>
<dbReference type="EMBL" id="MK500489">
    <property type="protein sequence ID" value="QBK90481.1"/>
    <property type="molecule type" value="Genomic_DNA"/>
</dbReference>
<evidence type="ECO:0000313" key="1">
    <source>
        <dbReference type="EMBL" id="QBK90481.1"/>
    </source>
</evidence>
<organism evidence="1">
    <name type="scientific">Pithovirus LCPAC103</name>
    <dbReference type="NCBI Taxonomy" id="2506588"/>
    <lineage>
        <taxon>Viruses</taxon>
        <taxon>Pithoviruses</taxon>
    </lineage>
</organism>
<reference evidence="1" key="1">
    <citation type="journal article" date="2019" name="MBio">
        <title>Virus Genomes from Deep Sea Sediments Expand the Ocean Megavirome and Support Independent Origins of Viral Gigantism.</title>
        <authorList>
            <person name="Backstrom D."/>
            <person name="Yutin N."/>
            <person name="Jorgensen S.L."/>
            <person name="Dharamshi J."/>
            <person name="Homa F."/>
            <person name="Zaremba-Niedwiedzka K."/>
            <person name="Spang A."/>
            <person name="Wolf Y.I."/>
            <person name="Koonin E.V."/>
            <person name="Ettema T.J."/>
        </authorList>
    </citation>
    <scope>NUCLEOTIDE SEQUENCE</scope>
</reference>
<proteinExistence type="predicted"/>
<dbReference type="Gene3D" id="3.40.50.1240">
    <property type="entry name" value="Phosphoglycerate mutase-like"/>
    <property type="match status" value="1"/>
</dbReference>
<gene>
    <name evidence="1" type="ORF">LCPAC103_01620</name>
</gene>